<dbReference type="RefSeq" id="XP_066080146.1">
    <property type="nucleotide sequence ID" value="XM_066224049.1"/>
</dbReference>
<dbReference type="EMBL" id="CP144089">
    <property type="protein sequence ID" value="WWD02179.1"/>
    <property type="molecule type" value="Genomic_DNA"/>
</dbReference>
<dbReference type="SUPFAM" id="SSF46565">
    <property type="entry name" value="Chaperone J-domain"/>
    <property type="match status" value="1"/>
</dbReference>
<reference evidence="3 4" key="1">
    <citation type="submission" date="2024-01" db="EMBL/GenBank/DDBJ databases">
        <title>Comparative genomics of Cryptococcus and Kwoniella reveals pathogenesis evolution and contrasting modes of karyotype evolution via chromosome fusion or intercentromeric recombination.</title>
        <authorList>
            <person name="Coelho M.A."/>
            <person name="David-Palma M."/>
            <person name="Shea T."/>
            <person name="Bowers K."/>
            <person name="McGinley-Smith S."/>
            <person name="Mohammad A.W."/>
            <person name="Gnirke A."/>
            <person name="Yurkov A.M."/>
            <person name="Nowrousian M."/>
            <person name="Sun S."/>
            <person name="Cuomo C.A."/>
            <person name="Heitman J."/>
        </authorList>
    </citation>
    <scope>NUCLEOTIDE SEQUENCE [LARGE SCALE GENOMIC DNA]</scope>
    <source>
        <strain evidence="3 4">PYCC6329</strain>
    </source>
</reference>
<feature type="compositionally biased region" description="Basic and acidic residues" evidence="1">
    <location>
        <begin position="263"/>
        <end position="287"/>
    </location>
</feature>
<feature type="domain" description="J" evidence="2">
    <location>
        <begin position="23"/>
        <end position="94"/>
    </location>
</feature>
<dbReference type="PANTHER" id="PTHR44144">
    <property type="entry name" value="DNAJ HOMOLOG SUBFAMILY C MEMBER 9"/>
    <property type="match status" value="1"/>
</dbReference>
<protein>
    <recommendedName>
        <fullName evidence="2">J domain-containing protein</fullName>
    </recommendedName>
</protein>
<dbReference type="GO" id="GO:0005737">
    <property type="term" value="C:cytoplasm"/>
    <property type="evidence" value="ECO:0007669"/>
    <property type="project" value="TreeGrafter"/>
</dbReference>
<gene>
    <name evidence="3" type="ORF">V865_000217</name>
</gene>
<dbReference type="GeneID" id="91099021"/>
<dbReference type="Pfam" id="PF23302">
    <property type="entry name" value="HTH_DNAJC9"/>
    <property type="match status" value="1"/>
</dbReference>
<dbReference type="InterPro" id="IPR001623">
    <property type="entry name" value="DnaJ_domain"/>
</dbReference>
<dbReference type="CDD" id="cd06257">
    <property type="entry name" value="DnaJ"/>
    <property type="match status" value="1"/>
</dbReference>
<dbReference type="AlphaFoldDB" id="A0AAX4K8C4"/>
<feature type="compositionally biased region" description="Basic and acidic residues" evidence="1">
    <location>
        <begin position="319"/>
        <end position="329"/>
    </location>
</feature>
<accession>A0AAX4K8C4</accession>
<evidence type="ECO:0000313" key="3">
    <source>
        <dbReference type="EMBL" id="WWD02179.1"/>
    </source>
</evidence>
<feature type="compositionally biased region" description="Basic and acidic residues" evidence="1">
    <location>
        <begin position="186"/>
        <end position="200"/>
    </location>
</feature>
<proteinExistence type="predicted"/>
<evidence type="ECO:0000313" key="4">
    <source>
        <dbReference type="Proteomes" id="UP001358614"/>
    </source>
</evidence>
<dbReference type="GO" id="GO:0031072">
    <property type="term" value="F:heat shock protein binding"/>
    <property type="evidence" value="ECO:0007669"/>
    <property type="project" value="TreeGrafter"/>
</dbReference>
<dbReference type="PRINTS" id="PR00625">
    <property type="entry name" value="JDOMAIN"/>
</dbReference>
<dbReference type="SMART" id="SM00271">
    <property type="entry name" value="DnaJ"/>
    <property type="match status" value="1"/>
</dbReference>
<dbReference type="InterPro" id="IPR056453">
    <property type="entry name" value="HTH_DNAJC9"/>
</dbReference>
<dbReference type="KEGG" id="ker:91099021"/>
<feature type="compositionally biased region" description="Basic and acidic residues" evidence="1">
    <location>
        <begin position="233"/>
        <end position="248"/>
    </location>
</feature>
<organism evidence="3 4">
    <name type="scientific">Kwoniella europaea PYCC6329</name>
    <dbReference type="NCBI Taxonomy" id="1423913"/>
    <lineage>
        <taxon>Eukaryota</taxon>
        <taxon>Fungi</taxon>
        <taxon>Dikarya</taxon>
        <taxon>Basidiomycota</taxon>
        <taxon>Agaricomycotina</taxon>
        <taxon>Tremellomycetes</taxon>
        <taxon>Tremellales</taxon>
        <taxon>Cryptococcaceae</taxon>
        <taxon>Kwoniella</taxon>
    </lineage>
</organism>
<feature type="region of interest" description="Disordered" evidence="1">
    <location>
        <begin position="231"/>
        <end position="336"/>
    </location>
</feature>
<feature type="region of interest" description="Disordered" evidence="1">
    <location>
        <begin position="186"/>
        <end position="219"/>
    </location>
</feature>
<evidence type="ECO:0000259" key="2">
    <source>
        <dbReference type="PROSITE" id="PS50076"/>
    </source>
</evidence>
<dbReference type="InterPro" id="IPR052594">
    <property type="entry name" value="J_domain-containing_protein"/>
</dbReference>
<sequence>MDDSDPIYTFFPDSLNSSSPQTILYEALNLPSSATQEEIRKAYRKLALQYHPDKHSHKHDDKEKEELNKKFQRIGFAYTILSDEKSKKRYDQTGKTDDKFESVGDMEGGWEAYFEGLFKRVDRKILDEDKEKYQNSSEEKSDLISSYKSSKGSLPTILNYIPHSSYTDEDRFIQIINSLIRSGELESTDRWEKTSTDLKAKEKRRKAGEKAAKEAEKQARELGVWEEFYGNGEKGKRMSDKQEEKGEGEGEGEGGLAALILKRQRDRENGLDALEEKYRKIEEERTAKKAKKGKKGEKNGQMPDISDADFEALQSKLFSKKDKDEEKKGNGKNKSK</sequence>
<dbReference type="PROSITE" id="PS50076">
    <property type="entry name" value="DNAJ_2"/>
    <property type="match status" value="1"/>
</dbReference>
<feature type="compositionally biased region" description="Basic and acidic residues" evidence="1">
    <location>
        <begin position="208"/>
        <end position="219"/>
    </location>
</feature>
<dbReference type="Pfam" id="PF00226">
    <property type="entry name" value="DnaJ"/>
    <property type="match status" value="1"/>
</dbReference>
<dbReference type="PANTHER" id="PTHR44144:SF1">
    <property type="entry name" value="DNAJ HOMOLOG SUBFAMILY C MEMBER 9"/>
    <property type="match status" value="1"/>
</dbReference>
<dbReference type="Gene3D" id="1.10.287.110">
    <property type="entry name" value="DnaJ domain"/>
    <property type="match status" value="1"/>
</dbReference>
<dbReference type="InterPro" id="IPR036869">
    <property type="entry name" value="J_dom_sf"/>
</dbReference>
<name>A0AAX4K8C4_9TREE</name>
<dbReference type="Proteomes" id="UP001358614">
    <property type="component" value="Chromosome 1"/>
</dbReference>
<dbReference type="GO" id="GO:0005634">
    <property type="term" value="C:nucleus"/>
    <property type="evidence" value="ECO:0007669"/>
    <property type="project" value="TreeGrafter"/>
</dbReference>
<keyword evidence="4" id="KW-1185">Reference proteome</keyword>
<evidence type="ECO:0000256" key="1">
    <source>
        <dbReference type="SAM" id="MobiDB-lite"/>
    </source>
</evidence>